<dbReference type="GO" id="GO:1900376">
    <property type="term" value="P:regulation of secondary metabolite biosynthetic process"/>
    <property type="evidence" value="ECO:0007669"/>
    <property type="project" value="TreeGrafter"/>
</dbReference>
<proteinExistence type="predicted"/>
<dbReference type="InterPro" id="IPR002481">
    <property type="entry name" value="FUR"/>
</dbReference>
<keyword evidence="1" id="KW-0479">Metal-binding</keyword>
<feature type="binding site" evidence="1">
    <location>
        <position position="96"/>
    </location>
    <ligand>
        <name>Zn(2+)</name>
        <dbReference type="ChEBI" id="CHEBI:29105"/>
    </ligand>
</feature>
<evidence type="ECO:0000313" key="3">
    <source>
        <dbReference type="Proteomes" id="UP000190852"/>
    </source>
</evidence>
<feature type="binding site" evidence="1">
    <location>
        <position position="135"/>
    </location>
    <ligand>
        <name>Zn(2+)</name>
        <dbReference type="ChEBI" id="CHEBI:29105"/>
    </ligand>
</feature>
<dbReference type="GO" id="GO:0003700">
    <property type="term" value="F:DNA-binding transcription factor activity"/>
    <property type="evidence" value="ECO:0007669"/>
    <property type="project" value="InterPro"/>
</dbReference>
<dbReference type="Proteomes" id="UP000190852">
    <property type="component" value="Unassembled WGS sequence"/>
</dbReference>
<accession>A0A1T5F3A7</accession>
<organism evidence="2 3">
    <name type="scientific">Parabacteroides chartae</name>
    <dbReference type="NCBI Taxonomy" id="1037355"/>
    <lineage>
        <taxon>Bacteria</taxon>
        <taxon>Pseudomonadati</taxon>
        <taxon>Bacteroidota</taxon>
        <taxon>Bacteroidia</taxon>
        <taxon>Bacteroidales</taxon>
        <taxon>Tannerellaceae</taxon>
        <taxon>Parabacteroides</taxon>
    </lineage>
</organism>
<evidence type="ECO:0000256" key="1">
    <source>
        <dbReference type="PIRSR" id="PIRSR602481-1"/>
    </source>
</evidence>
<keyword evidence="3" id="KW-1185">Reference proteome</keyword>
<dbReference type="InterPro" id="IPR036390">
    <property type="entry name" value="WH_DNA-bd_sf"/>
</dbReference>
<dbReference type="GO" id="GO:0045892">
    <property type="term" value="P:negative regulation of DNA-templated transcription"/>
    <property type="evidence" value="ECO:0007669"/>
    <property type="project" value="TreeGrafter"/>
</dbReference>
<dbReference type="SUPFAM" id="SSF46785">
    <property type="entry name" value="Winged helix' DNA-binding domain"/>
    <property type="match status" value="1"/>
</dbReference>
<sequence>MSNLFVNLLEERDIKPTAIRILVLKAMLEFDRAFSLSDLESQLDTVDKSTISRAIHLFHEHQLIHSFDDGSGSVKYSVCSRDCHCSIEDMHAHFYCNYCKKAFCLDNISIPGFQLSPVMQIESVNLVIKGYCGQCNKLINSETVI</sequence>
<dbReference type="RefSeq" id="WP_079684636.1">
    <property type="nucleotide sequence ID" value="NZ_FUYQ01000039.1"/>
</dbReference>
<gene>
    <name evidence="2" type="ORF">SAMN05660349_03289</name>
</gene>
<feature type="binding site" evidence="1">
    <location>
        <position position="132"/>
    </location>
    <ligand>
        <name>Zn(2+)</name>
        <dbReference type="ChEBI" id="CHEBI:29105"/>
    </ligand>
</feature>
<feature type="binding site" evidence="1">
    <location>
        <position position="99"/>
    </location>
    <ligand>
        <name>Zn(2+)</name>
        <dbReference type="ChEBI" id="CHEBI:29105"/>
    </ligand>
</feature>
<dbReference type="GO" id="GO:0000976">
    <property type="term" value="F:transcription cis-regulatory region binding"/>
    <property type="evidence" value="ECO:0007669"/>
    <property type="project" value="TreeGrafter"/>
</dbReference>
<comment type="cofactor">
    <cofactor evidence="1">
        <name>Zn(2+)</name>
        <dbReference type="ChEBI" id="CHEBI:29105"/>
    </cofactor>
    <text evidence="1">Binds 1 zinc ion per subunit.</text>
</comment>
<dbReference type="AlphaFoldDB" id="A0A1T5F3A7"/>
<dbReference type="InterPro" id="IPR036388">
    <property type="entry name" value="WH-like_DNA-bd_sf"/>
</dbReference>
<dbReference type="EMBL" id="FUYQ01000039">
    <property type="protein sequence ID" value="SKB90675.1"/>
    <property type="molecule type" value="Genomic_DNA"/>
</dbReference>
<name>A0A1T5F3A7_9BACT</name>
<dbReference type="PANTHER" id="PTHR33202">
    <property type="entry name" value="ZINC UPTAKE REGULATION PROTEIN"/>
    <property type="match status" value="1"/>
</dbReference>
<reference evidence="3" key="1">
    <citation type="submission" date="2017-02" db="EMBL/GenBank/DDBJ databases">
        <authorList>
            <person name="Varghese N."/>
            <person name="Submissions S."/>
        </authorList>
    </citation>
    <scope>NUCLEOTIDE SEQUENCE [LARGE SCALE GENOMIC DNA]</scope>
    <source>
        <strain evidence="3">DSM 24967</strain>
    </source>
</reference>
<keyword evidence="1" id="KW-0862">Zinc</keyword>
<dbReference type="GO" id="GO:0008270">
    <property type="term" value="F:zinc ion binding"/>
    <property type="evidence" value="ECO:0007669"/>
    <property type="project" value="TreeGrafter"/>
</dbReference>
<dbReference type="PANTHER" id="PTHR33202:SF22">
    <property type="entry name" value="HYDROGEN PEROXIDE SENSITIVE REPRESSOR"/>
    <property type="match status" value="1"/>
</dbReference>
<evidence type="ECO:0000313" key="2">
    <source>
        <dbReference type="EMBL" id="SKB90675.1"/>
    </source>
</evidence>
<protein>
    <submittedName>
        <fullName evidence="2">Fur family transcriptional regulator, ferric uptake regulator</fullName>
    </submittedName>
</protein>
<dbReference type="Gene3D" id="1.10.10.10">
    <property type="entry name" value="Winged helix-like DNA-binding domain superfamily/Winged helix DNA-binding domain"/>
    <property type="match status" value="1"/>
</dbReference>